<dbReference type="STRING" id="180498.A0A067K5T5"/>
<proteinExistence type="inferred from homology"/>
<name>A0A067K5T5_JATCU</name>
<organism evidence="2 3">
    <name type="scientific">Jatropha curcas</name>
    <name type="common">Barbados nut</name>
    <dbReference type="NCBI Taxonomy" id="180498"/>
    <lineage>
        <taxon>Eukaryota</taxon>
        <taxon>Viridiplantae</taxon>
        <taxon>Streptophyta</taxon>
        <taxon>Embryophyta</taxon>
        <taxon>Tracheophyta</taxon>
        <taxon>Spermatophyta</taxon>
        <taxon>Magnoliopsida</taxon>
        <taxon>eudicotyledons</taxon>
        <taxon>Gunneridae</taxon>
        <taxon>Pentapetalae</taxon>
        <taxon>rosids</taxon>
        <taxon>fabids</taxon>
        <taxon>Malpighiales</taxon>
        <taxon>Euphorbiaceae</taxon>
        <taxon>Crotonoideae</taxon>
        <taxon>Jatropheae</taxon>
        <taxon>Jatropha</taxon>
    </lineage>
</organism>
<evidence type="ECO:0000256" key="1">
    <source>
        <dbReference type="ARBA" id="ARBA00006974"/>
    </source>
</evidence>
<sequence length="96" mass="10493">MTMGIHFPGVLAKQIFRHASSKTSSLDVPKGSIPVSVGEAQRKRFLGPISYLNQPSFQVLLSMAEEEFSFNHPMGGLTVPCTEDTFDVVISYLSTS</sequence>
<keyword evidence="3" id="KW-1185">Reference proteome</keyword>
<dbReference type="AlphaFoldDB" id="A0A067K5T5"/>
<evidence type="ECO:0000313" key="3">
    <source>
        <dbReference type="Proteomes" id="UP000027138"/>
    </source>
</evidence>
<dbReference type="EMBL" id="KK914813">
    <property type="protein sequence ID" value="KDP27615.1"/>
    <property type="molecule type" value="Genomic_DNA"/>
</dbReference>
<gene>
    <name evidence="2" type="ORF">JCGZ_19620</name>
</gene>
<dbReference type="InterPro" id="IPR003676">
    <property type="entry name" value="SAUR_fam"/>
</dbReference>
<dbReference type="Proteomes" id="UP000027138">
    <property type="component" value="Unassembled WGS sequence"/>
</dbReference>
<accession>A0A067K5T5</accession>
<protein>
    <submittedName>
        <fullName evidence="2">Uncharacterized protein</fullName>
    </submittedName>
</protein>
<reference evidence="2 3" key="1">
    <citation type="journal article" date="2014" name="PLoS ONE">
        <title>Global Analysis of Gene Expression Profiles in Physic Nut (Jatropha curcas L.) Seedlings Exposed to Salt Stress.</title>
        <authorList>
            <person name="Zhang L."/>
            <person name="Zhang C."/>
            <person name="Wu P."/>
            <person name="Chen Y."/>
            <person name="Li M."/>
            <person name="Jiang H."/>
            <person name="Wu G."/>
        </authorList>
    </citation>
    <scope>NUCLEOTIDE SEQUENCE [LARGE SCALE GENOMIC DNA]</scope>
    <source>
        <strain evidence="3">cv. GZQX0401</strain>
        <tissue evidence="2">Young leaves</tissue>
    </source>
</reference>
<dbReference type="PANTHER" id="PTHR31929">
    <property type="entry name" value="SAUR-LIKE AUXIN-RESPONSIVE PROTEIN FAMILY-RELATED"/>
    <property type="match status" value="1"/>
</dbReference>
<evidence type="ECO:0000313" key="2">
    <source>
        <dbReference type="EMBL" id="KDP27615.1"/>
    </source>
</evidence>
<dbReference type="GO" id="GO:0009733">
    <property type="term" value="P:response to auxin"/>
    <property type="evidence" value="ECO:0007669"/>
    <property type="project" value="InterPro"/>
</dbReference>
<dbReference type="Pfam" id="PF02519">
    <property type="entry name" value="Auxin_inducible"/>
    <property type="match status" value="1"/>
</dbReference>
<dbReference type="OrthoDB" id="625231at2759"/>
<comment type="similarity">
    <text evidence="1">Belongs to the ARG7 family.</text>
</comment>